<dbReference type="KEGG" id="mpi:Mpet_1072"/>
<reference evidence="1 2" key="1">
    <citation type="journal article" date="2010" name="Stand. Genomic Sci.">
        <title>Complete genome sequence of Methanoplanus petrolearius type strain (SEBR 4847).</title>
        <authorList>
            <person name="Brambilla E."/>
            <person name="Djao O.D."/>
            <person name="Daligault H."/>
            <person name="Lapidus A."/>
            <person name="Lucas S."/>
            <person name="Hammon N."/>
            <person name="Nolan M."/>
            <person name="Tice H."/>
            <person name="Cheng J.F."/>
            <person name="Han C."/>
            <person name="Tapia R."/>
            <person name="Goodwin L."/>
            <person name="Pitluck S."/>
            <person name="Liolios K."/>
            <person name="Ivanova N."/>
            <person name="Mavromatis K."/>
            <person name="Mikhailova N."/>
            <person name="Pati A."/>
            <person name="Chen A."/>
            <person name="Palaniappan K."/>
            <person name="Land M."/>
            <person name="Hauser L."/>
            <person name="Chang Y.J."/>
            <person name="Jeffries C.D."/>
            <person name="Rohde M."/>
            <person name="Spring S."/>
            <person name="Sikorski J."/>
            <person name="Goker M."/>
            <person name="Woyke T."/>
            <person name="Bristow J."/>
            <person name="Eisen J.A."/>
            <person name="Markowitz V."/>
            <person name="Hugenholtz P."/>
            <person name="Kyrpides N.C."/>
            <person name="Klenk H.P."/>
        </authorList>
    </citation>
    <scope>NUCLEOTIDE SEQUENCE [LARGE SCALE GENOMIC DNA]</scope>
    <source>
        <strain evidence="2">DSM 11571 / OCM 486 / SEBR 4847</strain>
    </source>
</reference>
<gene>
    <name evidence="1" type="ordered locus">Mpet_1072</name>
</gene>
<dbReference type="AlphaFoldDB" id="E1RKI6"/>
<dbReference type="Proteomes" id="UP000006565">
    <property type="component" value="Chromosome"/>
</dbReference>
<keyword evidence="2" id="KW-1185">Reference proteome</keyword>
<dbReference type="RefSeq" id="WP_013329017.1">
    <property type="nucleotide sequence ID" value="NC_014507.1"/>
</dbReference>
<name>E1RKI6_METP4</name>
<dbReference type="HOGENOM" id="CLU_663629_0_0_2"/>
<sequence>MNNIDKLSKWVEKKPIIIKAFNRDDSESLAYSSGGGNGQVTFARPHNEVNCLKLPTICLFEFDFPHEHQCYIGIMKRKAAVSTLDSRLTIVQLYPINIPSLELLCNKISNKRFKNQFNEHLKEKIKIEPLTPRLSSHIIGIIAEDPQNQKILESITNNLPGIQTKSDLEINRENALKTALEIFGYNLRSVPRELFIKSNSSTALSSLNPIYIREDNVIQRDVSQIEGYLLKNMDITGKAVFLKNGERLEVYTANRNYLEEAFGVDLIYYNQTLGSIVMVQYKMLEEASDNKNWIFRLDNQTKDEISRMKIPEIKSNATDYRLNREPFYFKFVQRRCTESNIKSYIISLDHLNKILNSHKAIGPRGGIRIDYPALEGTYLRESDFISLIRSGYIGTHRVESEALITIISEISRGNKELIFALQRSEDQNKEK</sequence>
<organism evidence="1 2">
    <name type="scientific">Methanolacinia petrolearia (strain DSM 11571 / OCM 486 / SEBR 4847)</name>
    <name type="common">Methanoplanus petrolearius</name>
    <dbReference type="NCBI Taxonomy" id="679926"/>
    <lineage>
        <taxon>Archaea</taxon>
        <taxon>Methanobacteriati</taxon>
        <taxon>Methanobacteriota</taxon>
        <taxon>Stenosarchaea group</taxon>
        <taxon>Methanomicrobia</taxon>
        <taxon>Methanomicrobiales</taxon>
        <taxon>Methanomicrobiaceae</taxon>
        <taxon>Methanolacinia</taxon>
    </lineage>
</organism>
<protein>
    <submittedName>
        <fullName evidence="1">Uncharacterized protein</fullName>
    </submittedName>
</protein>
<evidence type="ECO:0000313" key="2">
    <source>
        <dbReference type="Proteomes" id="UP000006565"/>
    </source>
</evidence>
<evidence type="ECO:0000313" key="1">
    <source>
        <dbReference type="EMBL" id="ADN35839.1"/>
    </source>
</evidence>
<accession>E1RKI6</accession>
<dbReference type="GeneID" id="9743536"/>
<dbReference type="EMBL" id="CP002117">
    <property type="protein sequence ID" value="ADN35839.1"/>
    <property type="molecule type" value="Genomic_DNA"/>
</dbReference>
<proteinExistence type="predicted"/>